<comment type="caution">
    <text evidence="3">The sequence shown here is derived from an EMBL/GenBank/DDBJ whole genome shotgun (WGS) entry which is preliminary data.</text>
</comment>
<proteinExistence type="predicted"/>
<accession>A0A2A5JED6</accession>
<dbReference type="InterPro" id="IPR029058">
    <property type="entry name" value="AB_hydrolase_fold"/>
</dbReference>
<dbReference type="Pfam" id="PF12740">
    <property type="entry name" value="PETase"/>
    <property type="match status" value="1"/>
</dbReference>
<dbReference type="Proteomes" id="UP000230886">
    <property type="component" value="Unassembled WGS sequence"/>
</dbReference>
<dbReference type="Gene3D" id="3.40.50.1820">
    <property type="entry name" value="alpha/beta hydrolase"/>
    <property type="match status" value="1"/>
</dbReference>
<sequence length="296" mass="30952">MPSRTTHSIAVVTASFVLALSGAVTHAAAGVPAAPEAATTESIASESISDLYAAQGAHEVAADSVPGYQLFYPADLSADGKRHPVITFGNGSYATFEEYEALLRHFASWGFVVVVADSSVTGDGTEILGAAQYLVDQNTNAESIFHQRIDTDNIASVGHSQGAGGAINAATQSANLITATAVLDLPDPWWASRPVDVIDVAKLTGPTFFMTGADDPVSTADPQAEYFDKTAAPAVRGRLLGVGHNWAADGEGFRGYLTAWLRFALSGDQTAGRAFVGDSAEILTDPHWDRQAIKGL</sequence>
<name>A0A2A5JED6_RHOSG</name>
<feature type="domain" description="PET hydrolase/cutinase-like" evidence="2">
    <location>
        <begin position="48"/>
        <end position="225"/>
    </location>
</feature>
<evidence type="ECO:0000256" key="1">
    <source>
        <dbReference type="SAM" id="SignalP"/>
    </source>
</evidence>
<evidence type="ECO:0000313" key="4">
    <source>
        <dbReference type="Proteomes" id="UP000230886"/>
    </source>
</evidence>
<protein>
    <submittedName>
        <fullName evidence="3">Alpha/beta hydrolase</fullName>
    </submittedName>
</protein>
<evidence type="ECO:0000259" key="2">
    <source>
        <dbReference type="Pfam" id="PF12740"/>
    </source>
</evidence>
<dbReference type="PANTHER" id="PTHR33428:SF14">
    <property type="entry name" value="CARBOXYLESTERASE TYPE B DOMAIN-CONTAINING PROTEIN"/>
    <property type="match status" value="1"/>
</dbReference>
<gene>
    <name evidence="3" type="ORF">CHR55_08670</name>
</gene>
<dbReference type="EMBL" id="NOVD01000004">
    <property type="protein sequence ID" value="PCK27589.1"/>
    <property type="molecule type" value="Genomic_DNA"/>
</dbReference>
<dbReference type="RefSeq" id="WP_099697303.1">
    <property type="nucleotide sequence ID" value="NZ_NOVD01000004.1"/>
</dbReference>
<dbReference type="InterPro" id="IPR041127">
    <property type="entry name" value="PET_hydrolase/cutinase-like"/>
</dbReference>
<organism evidence="3 4">
    <name type="scientific">Rhodococcus qingshengii</name>
    <dbReference type="NCBI Taxonomy" id="334542"/>
    <lineage>
        <taxon>Bacteria</taxon>
        <taxon>Bacillati</taxon>
        <taxon>Actinomycetota</taxon>
        <taxon>Actinomycetes</taxon>
        <taxon>Mycobacteriales</taxon>
        <taxon>Nocardiaceae</taxon>
        <taxon>Rhodococcus</taxon>
        <taxon>Rhodococcus erythropolis group</taxon>
    </lineage>
</organism>
<keyword evidence="3" id="KW-0378">Hydrolase</keyword>
<dbReference type="AlphaFoldDB" id="A0A2A5JED6"/>
<keyword evidence="1" id="KW-0732">Signal</keyword>
<dbReference type="PANTHER" id="PTHR33428">
    <property type="entry name" value="CHLOROPHYLLASE-2, CHLOROPLASTIC"/>
    <property type="match status" value="1"/>
</dbReference>
<reference evidence="3 4" key="1">
    <citation type="submission" date="2017-07" db="EMBL/GenBank/DDBJ databases">
        <title>Draft sequence of Rhodococcus enclensis 23b-28.</title>
        <authorList>
            <person name="Besaury L."/>
            <person name="Sancelme M."/>
            <person name="Amato P."/>
            <person name="Lallement A."/>
            <person name="Delort A.-M."/>
        </authorList>
    </citation>
    <scope>NUCLEOTIDE SEQUENCE [LARGE SCALE GENOMIC DNA]</scope>
    <source>
        <strain evidence="3 4">23b-28</strain>
    </source>
</reference>
<dbReference type="GO" id="GO:0016787">
    <property type="term" value="F:hydrolase activity"/>
    <property type="evidence" value="ECO:0007669"/>
    <property type="project" value="UniProtKB-KW"/>
</dbReference>
<feature type="signal peptide" evidence="1">
    <location>
        <begin position="1"/>
        <end position="29"/>
    </location>
</feature>
<feature type="chain" id="PRO_5012879096" evidence="1">
    <location>
        <begin position="30"/>
        <end position="296"/>
    </location>
</feature>
<evidence type="ECO:0000313" key="3">
    <source>
        <dbReference type="EMBL" id="PCK27589.1"/>
    </source>
</evidence>
<dbReference type="SUPFAM" id="SSF53474">
    <property type="entry name" value="alpha/beta-Hydrolases"/>
    <property type="match status" value="1"/>
</dbReference>